<dbReference type="PANTHER" id="PTHR10192:SF5">
    <property type="entry name" value="GEPHYRIN"/>
    <property type="match status" value="1"/>
</dbReference>
<organism evidence="8 9">
    <name type="scientific">Rugosimonospora africana</name>
    <dbReference type="NCBI Taxonomy" id="556532"/>
    <lineage>
        <taxon>Bacteria</taxon>
        <taxon>Bacillati</taxon>
        <taxon>Actinomycetota</taxon>
        <taxon>Actinomycetes</taxon>
        <taxon>Micromonosporales</taxon>
        <taxon>Micromonosporaceae</taxon>
        <taxon>Rugosimonospora</taxon>
    </lineage>
</organism>
<dbReference type="InterPro" id="IPR036135">
    <property type="entry name" value="MoeA_linker/N_sf"/>
</dbReference>
<evidence type="ECO:0000256" key="6">
    <source>
        <dbReference type="SAM" id="MobiDB-lite"/>
    </source>
</evidence>
<dbReference type="CDD" id="cd00887">
    <property type="entry name" value="MoeA"/>
    <property type="match status" value="1"/>
</dbReference>
<dbReference type="PANTHER" id="PTHR10192">
    <property type="entry name" value="MOLYBDOPTERIN BIOSYNTHESIS PROTEIN"/>
    <property type="match status" value="1"/>
</dbReference>
<dbReference type="GO" id="GO:0005829">
    <property type="term" value="C:cytosol"/>
    <property type="evidence" value="ECO:0007669"/>
    <property type="project" value="TreeGrafter"/>
</dbReference>
<dbReference type="EC" id="2.10.1.1" evidence="5"/>
<evidence type="ECO:0000313" key="9">
    <source>
        <dbReference type="Proteomes" id="UP000642748"/>
    </source>
</evidence>
<evidence type="ECO:0000259" key="7">
    <source>
        <dbReference type="SMART" id="SM00852"/>
    </source>
</evidence>
<sequence>MTVQPSTANPTGQTGPLPWEDARAVAYAAGVDAAAPPVEVPLADADGATLAYPLLTRTDLPAFPTSSVDGFAVRGPGPWRVIGRVLAGTLARPLAEDGVCVEIATGAAVPPDTTAIVRTEDSTREQDGRVSGTPRSTPEWREPGEEARLGEELLPAGTAVNPAVIGLAASCGYDTLGVRAAPTTAVLVFGDELLTSGLPGDGRVRDSLGPSVPAWLRRLGAAAGPVLGPVEDTLEAHVEALNRALAGGAELICTTGGTMSGPVDHLHPALAQLGAAYLVNTVEVRPGFPMLLASVPRPGGGTTLVAGLPGNPQSAVVALVSLVAPAVAGLSGRPMPALPTIRLSAPVGARGGFTHLALVDSDGVAVSHAASSMLRGMARAVGFAVIPPNSDAVAGDEVALVPLPLLAGERP</sequence>
<dbReference type="SUPFAM" id="SSF63882">
    <property type="entry name" value="MoeA N-terminal region -like"/>
    <property type="match status" value="1"/>
</dbReference>
<keyword evidence="5" id="KW-0808">Transferase</keyword>
<dbReference type="SMART" id="SM00852">
    <property type="entry name" value="MoCF_biosynth"/>
    <property type="match status" value="1"/>
</dbReference>
<dbReference type="SUPFAM" id="SSF53218">
    <property type="entry name" value="Molybdenum cofactor biosynthesis proteins"/>
    <property type="match status" value="1"/>
</dbReference>
<keyword evidence="5" id="KW-0479">Metal-binding</keyword>
<evidence type="ECO:0000256" key="3">
    <source>
        <dbReference type="ARBA" id="ARBA00022505"/>
    </source>
</evidence>
<dbReference type="RefSeq" id="WP_239133424.1">
    <property type="nucleotide sequence ID" value="NZ_BONZ01000013.1"/>
</dbReference>
<accession>A0A8J3QM80</accession>
<proteinExistence type="inferred from homology"/>
<dbReference type="Pfam" id="PF00994">
    <property type="entry name" value="MoCF_biosynth"/>
    <property type="match status" value="1"/>
</dbReference>
<comment type="similarity">
    <text evidence="2 5">Belongs to the MoeA family.</text>
</comment>
<comment type="catalytic activity">
    <reaction evidence="4">
        <text>adenylyl-molybdopterin + molybdate = Mo-molybdopterin + AMP + H(+)</text>
        <dbReference type="Rhea" id="RHEA:35047"/>
        <dbReference type="ChEBI" id="CHEBI:15378"/>
        <dbReference type="ChEBI" id="CHEBI:36264"/>
        <dbReference type="ChEBI" id="CHEBI:62727"/>
        <dbReference type="ChEBI" id="CHEBI:71302"/>
        <dbReference type="ChEBI" id="CHEBI:456215"/>
        <dbReference type="EC" id="2.10.1.1"/>
    </reaction>
</comment>
<dbReference type="EMBL" id="BONZ01000013">
    <property type="protein sequence ID" value="GIH13171.1"/>
    <property type="molecule type" value="Genomic_DNA"/>
</dbReference>
<dbReference type="GO" id="GO:0006777">
    <property type="term" value="P:Mo-molybdopterin cofactor biosynthetic process"/>
    <property type="evidence" value="ECO:0007669"/>
    <property type="project" value="UniProtKB-UniRule"/>
</dbReference>
<comment type="cofactor">
    <cofactor evidence="5">
        <name>Mg(2+)</name>
        <dbReference type="ChEBI" id="CHEBI:18420"/>
    </cofactor>
</comment>
<dbReference type="Proteomes" id="UP000642748">
    <property type="component" value="Unassembled WGS sequence"/>
</dbReference>
<comment type="function">
    <text evidence="1 5">Catalyzes the insertion of molybdate into adenylated molybdopterin with the concomitant release of AMP.</text>
</comment>
<dbReference type="Gene3D" id="2.40.340.10">
    <property type="entry name" value="MoeA, C-terminal, domain IV"/>
    <property type="match status" value="1"/>
</dbReference>
<dbReference type="UniPathway" id="UPA00344"/>
<evidence type="ECO:0000256" key="4">
    <source>
        <dbReference type="ARBA" id="ARBA00047317"/>
    </source>
</evidence>
<keyword evidence="9" id="KW-1185">Reference proteome</keyword>
<dbReference type="AlphaFoldDB" id="A0A8J3QM80"/>
<dbReference type="InterPro" id="IPR036425">
    <property type="entry name" value="MoaB/Mog-like_dom_sf"/>
</dbReference>
<dbReference type="InterPro" id="IPR005110">
    <property type="entry name" value="MoeA_linker/N"/>
</dbReference>
<dbReference type="Pfam" id="PF03453">
    <property type="entry name" value="MoeA_N"/>
    <property type="match status" value="1"/>
</dbReference>
<dbReference type="Gene3D" id="3.40.980.10">
    <property type="entry name" value="MoaB/Mog-like domain"/>
    <property type="match status" value="1"/>
</dbReference>
<dbReference type="InterPro" id="IPR001453">
    <property type="entry name" value="MoaB/Mog_dom"/>
</dbReference>
<keyword evidence="5" id="KW-0501">Molybdenum cofactor biosynthesis</keyword>
<evidence type="ECO:0000256" key="5">
    <source>
        <dbReference type="RuleBase" id="RU365090"/>
    </source>
</evidence>
<evidence type="ECO:0000256" key="2">
    <source>
        <dbReference type="ARBA" id="ARBA00010763"/>
    </source>
</evidence>
<keyword evidence="5" id="KW-0460">Magnesium</keyword>
<name>A0A8J3QM80_9ACTN</name>
<dbReference type="Gene3D" id="2.170.190.11">
    <property type="entry name" value="Molybdopterin biosynthesis moea protein, domain 3"/>
    <property type="match status" value="1"/>
</dbReference>
<evidence type="ECO:0000313" key="8">
    <source>
        <dbReference type="EMBL" id="GIH13171.1"/>
    </source>
</evidence>
<keyword evidence="3 5" id="KW-0500">Molybdenum</keyword>
<dbReference type="InterPro" id="IPR038987">
    <property type="entry name" value="MoeA-like"/>
</dbReference>
<dbReference type="Gene3D" id="3.90.105.10">
    <property type="entry name" value="Molybdopterin biosynthesis moea protein, domain 2"/>
    <property type="match status" value="1"/>
</dbReference>
<dbReference type="InterPro" id="IPR036688">
    <property type="entry name" value="MoeA_C_domain_IV_sf"/>
</dbReference>
<gene>
    <name evidence="8" type="ORF">Raf01_13430</name>
</gene>
<dbReference type="GO" id="GO:0061599">
    <property type="term" value="F:molybdopterin molybdotransferase activity"/>
    <property type="evidence" value="ECO:0007669"/>
    <property type="project" value="UniProtKB-UniRule"/>
</dbReference>
<feature type="region of interest" description="Disordered" evidence="6">
    <location>
        <begin position="120"/>
        <end position="145"/>
    </location>
</feature>
<feature type="domain" description="MoaB/Mog" evidence="7">
    <location>
        <begin position="185"/>
        <end position="329"/>
    </location>
</feature>
<evidence type="ECO:0000256" key="1">
    <source>
        <dbReference type="ARBA" id="ARBA00002901"/>
    </source>
</evidence>
<protein>
    <recommendedName>
        <fullName evidence="5">Molybdopterin molybdenumtransferase</fullName>
        <ecNumber evidence="5">2.10.1.1</ecNumber>
    </recommendedName>
</protein>
<reference evidence="8" key="1">
    <citation type="submission" date="2021-01" db="EMBL/GenBank/DDBJ databases">
        <title>Whole genome shotgun sequence of Rugosimonospora africana NBRC 104875.</title>
        <authorList>
            <person name="Komaki H."/>
            <person name="Tamura T."/>
        </authorList>
    </citation>
    <scope>NUCLEOTIDE SEQUENCE</scope>
    <source>
        <strain evidence="8">NBRC 104875</strain>
    </source>
</reference>
<comment type="pathway">
    <text evidence="5">Cofactor biosynthesis; molybdopterin biosynthesis.</text>
</comment>
<dbReference type="GO" id="GO:0046872">
    <property type="term" value="F:metal ion binding"/>
    <property type="evidence" value="ECO:0007669"/>
    <property type="project" value="UniProtKB-UniRule"/>
</dbReference>
<comment type="caution">
    <text evidence="8">The sequence shown here is derived from an EMBL/GenBank/DDBJ whole genome shotgun (WGS) entry which is preliminary data.</text>
</comment>